<name>A0ACC2U6Q3_9FUNG</name>
<gene>
    <name evidence="1" type="ORF">DSO57_1004373</name>
</gene>
<evidence type="ECO:0000313" key="2">
    <source>
        <dbReference type="Proteomes" id="UP001165960"/>
    </source>
</evidence>
<keyword evidence="2" id="KW-1185">Reference proteome</keyword>
<dbReference type="Proteomes" id="UP001165960">
    <property type="component" value="Unassembled WGS sequence"/>
</dbReference>
<sequence>MWYPPEACSSDAMGFAVCCLKHFCELAYQSKVSLPAFYSYMEDVLLDCLTIGSSFSACGSWGRLCHMLVALAYACNQMKNNKYKLVAPLVHLLAAKHPHSTPSCCSIPHFPVDSAFSADVLRKNTGNVSSSSGSERCPSA</sequence>
<dbReference type="EMBL" id="QTSX02001431">
    <property type="protein sequence ID" value="KAJ9082452.1"/>
    <property type="molecule type" value="Genomic_DNA"/>
</dbReference>
<evidence type="ECO:0000313" key="1">
    <source>
        <dbReference type="EMBL" id="KAJ9082452.1"/>
    </source>
</evidence>
<accession>A0ACC2U6Q3</accession>
<proteinExistence type="predicted"/>
<organism evidence="1 2">
    <name type="scientific">Entomophthora muscae</name>
    <dbReference type="NCBI Taxonomy" id="34485"/>
    <lineage>
        <taxon>Eukaryota</taxon>
        <taxon>Fungi</taxon>
        <taxon>Fungi incertae sedis</taxon>
        <taxon>Zoopagomycota</taxon>
        <taxon>Entomophthoromycotina</taxon>
        <taxon>Entomophthoromycetes</taxon>
        <taxon>Entomophthorales</taxon>
        <taxon>Entomophthoraceae</taxon>
        <taxon>Entomophthora</taxon>
    </lineage>
</organism>
<comment type="caution">
    <text evidence="1">The sequence shown here is derived from an EMBL/GenBank/DDBJ whole genome shotgun (WGS) entry which is preliminary data.</text>
</comment>
<protein>
    <submittedName>
        <fullName evidence="1">Uncharacterized protein</fullName>
    </submittedName>
</protein>
<reference evidence="1" key="1">
    <citation type="submission" date="2022-04" db="EMBL/GenBank/DDBJ databases">
        <title>Genome of the entomopathogenic fungus Entomophthora muscae.</title>
        <authorList>
            <person name="Elya C."/>
            <person name="Lovett B.R."/>
            <person name="Lee E."/>
            <person name="Macias A.M."/>
            <person name="Hajek A.E."/>
            <person name="De Bivort B.L."/>
            <person name="Kasson M.T."/>
            <person name="De Fine Licht H.H."/>
            <person name="Stajich J.E."/>
        </authorList>
    </citation>
    <scope>NUCLEOTIDE SEQUENCE</scope>
    <source>
        <strain evidence="1">Berkeley</strain>
    </source>
</reference>